<evidence type="ECO:0000256" key="1">
    <source>
        <dbReference type="ARBA" id="ARBA00022837"/>
    </source>
</evidence>
<dbReference type="OrthoDB" id="186625at2759"/>
<dbReference type="Proteomes" id="UP000504603">
    <property type="component" value="Unplaced"/>
</dbReference>
<feature type="domain" description="EF-hand" evidence="2">
    <location>
        <begin position="20"/>
        <end position="55"/>
    </location>
</feature>
<dbReference type="PROSITE" id="PS00018">
    <property type="entry name" value="EF_HAND_1"/>
    <property type="match status" value="1"/>
</dbReference>
<evidence type="ECO:0000259" key="2">
    <source>
        <dbReference type="PROSITE" id="PS50222"/>
    </source>
</evidence>
<protein>
    <submittedName>
        <fullName evidence="4">Uncharacterized protein LOC111025096</fullName>
    </submittedName>
</protein>
<dbReference type="SUPFAM" id="SSF47473">
    <property type="entry name" value="EF-hand"/>
    <property type="match status" value="1"/>
</dbReference>
<sequence length="138" mass="15500">MSVAFLNDTTVIDFINDTKIFDNCVKESFQKLDIDKDGILNANELLAGFRSSTDPVDDLSQTVCRKFNVEKSGGINENEFKSVVTEILLAIAYGIGNLPLQVALQQDGLLMKAVEHERAKEENYLTFVIERIFDNHNV</sequence>
<reference evidence="4" key="1">
    <citation type="submission" date="2025-08" db="UniProtKB">
        <authorList>
            <consortium name="RefSeq"/>
        </authorList>
    </citation>
    <scope>IDENTIFICATION</scope>
    <source>
        <strain evidence="4">OHB3-1</strain>
    </source>
</reference>
<dbReference type="InterPro" id="IPR002048">
    <property type="entry name" value="EF_hand_dom"/>
</dbReference>
<dbReference type="GO" id="GO:0005509">
    <property type="term" value="F:calcium ion binding"/>
    <property type="evidence" value="ECO:0007669"/>
    <property type="project" value="InterPro"/>
</dbReference>
<proteinExistence type="predicted"/>
<dbReference type="PANTHER" id="PTHR34574">
    <property type="entry name" value="CALCIUM-BINDING EF-HAND FAMILY PROTEIN-RELATED"/>
    <property type="match status" value="1"/>
</dbReference>
<gene>
    <name evidence="4" type="primary">LOC111025096</name>
</gene>
<dbReference type="SMART" id="SM00054">
    <property type="entry name" value="EFh"/>
    <property type="match status" value="2"/>
</dbReference>
<accession>A0A6J1DWE2</accession>
<dbReference type="PROSITE" id="PS50222">
    <property type="entry name" value="EF_HAND_2"/>
    <property type="match status" value="1"/>
</dbReference>
<dbReference type="InterPro" id="IPR011992">
    <property type="entry name" value="EF-hand-dom_pair"/>
</dbReference>
<dbReference type="Gene3D" id="1.10.238.10">
    <property type="entry name" value="EF-hand"/>
    <property type="match status" value="1"/>
</dbReference>
<evidence type="ECO:0000313" key="3">
    <source>
        <dbReference type="Proteomes" id="UP000504603"/>
    </source>
</evidence>
<organism evidence="3 4">
    <name type="scientific">Momordica charantia</name>
    <name type="common">Bitter gourd</name>
    <name type="synonym">Balsam pear</name>
    <dbReference type="NCBI Taxonomy" id="3673"/>
    <lineage>
        <taxon>Eukaryota</taxon>
        <taxon>Viridiplantae</taxon>
        <taxon>Streptophyta</taxon>
        <taxon>Embryophyta</taxon>
        <taxon>Tracheophyta</taxon>
        <taxon>Spermatophyta</taxon>
        <taxon>Magnoliopsida</taxon>
        <taxon>eudicotyledons</taxon>
        <taxon>Gunneridae</taxon>
        <taxon>Pentapetalae</taxon>
        <taxon>rosids</taxon>
        <taxon>fabids</taxon>
        <taxon>Cucurbitales</taxon>
        <taxon>Cucurbitaceae</taxon>
        <taxon>Momordiceae</taxon>
        <taxon>Momordica</taxon>
    </lineage>
</organism>
<dbReference type="PANTHER" id="PTHR34574:SF12">
    <property type="entry name" value="CALCIUM-BINDING EF HAND FAMILY PROTEIN"/>
    <property type="match status" value="1"/>
</dbReference>
<keyword evidence="1" id="KW-0106">Calcium</keyword>
<dbReference type="AlphaFoldDB" id="A0A6J1DWE2"/>
<evidence type="ECO:0000313" key="4">
    <source>
        <dbReference type="RefSeq" id="XP_022158640.1"/>
    </source>
</evidence>
<dbReference type="Pfam" id="PF13499">
    <property type="entry name" value="EF-hand_7"/>
    <property type="match status" value="1"/>
</dbReference>
<keyword evidence="3" id="KW-1185">Reference proteome</keyword>
<dbReference type="GeneID" id="111025096"/>
<dbReference type="InterPro" id="IPR018247">
    <property type="entry name" value="EF_Hand_1_Ca_BS"/>
</dbReference>
<name>A0A6J1DWE2_MOMCH</name>
<dbReference type="KEGG" id="mcha:111025096"/>
<dbReference type="RefSeq" id="XP_022158640.1">
    <property type="nucleotide sequence ID" value="XM_022302948.1"/>
</dbReference>